<gene>
    <name evidence="1" type="ORF">GM537_14620</name>
</gene>
<comment type="caution">
    <text evidence="1">The sequence shown here is derived from an EMBL/GenBank/DDBJ whole genome shotgun (WGS) entry which is preliminary data.</text>
</comment>
<dbReference type="Proteomes" id="UP000490982">
    <property type="component" value="Unassembled WGS sequence"/>
</dbReference>
<proteinExistence type="predicted"/>
<name>A0A6G2DXM0_STREE</name>
<evidence type="ECO:0000313" key="2">
    <source>
        <dbReference type="Proteomes" id="UP000490982"/>
    </source>
</evidence>
<feature type="non-terminal residue" evidence="1">
    <location>
        <position position="1"/>
    </location>
</feature>
<evidence type="ECO:0000313" key="1">
    <source>
        <dbReference type="EMBL" id="MTW26003.1"/>
    </source>
</evidence>
<protein>
    <submittedName>
        <fullName evidence="1">PTS fructose transporter subunit IIB</fullName>
    </submittedName>
</protein>
<reference evidence="1 2" key="1">
    <citation type="submission" date="2019-11" db="EMBL/GenBank/DDBJ databases">
        <title>Growth characteristics of pneumococcus vary with the chemical composition of the capsule and with environmental conditions.</title>
        <authorList>
            <person name="Tothpal A."/>
            <person name="Desobry K."/>
            <person name="Joshi S."/>
            <person name="Wyllie A.L."/>
            <person name="Weinberger D.M."/>
        </authorList>
    </citation>
    <scope>NUCLEOTIDE SEQUENCE [LARGE SCALE GENOMIC DNA]</scope>
    <source>
        <strain evidence="2">pnumococcus23A</strain>
    </source>
</reference>
<dbReference type="EMBL" id="WNHS01001052">
    <property type="protein sequence ID" value="MTW26003.1"/>
    <property type="molecule type" value="Genomic_DNA"/>
</dbReference>
<dbReference type="AlphaFoldDB" id="A0A6G2DXM0"/>
<accession>A0A6G2DXM0</accession>
<organism evidence="1 2">
    <name type="scientific">Streptococcus pneumoniae</name>
    <dbReference type="NCBI Taxonomy" id="1313"/>
    <lineage>
        <taxon>Bacteria</taxon>
        <taxon>Bacillati</taxon>
        <taxon>Bacillota</taxon>
        <taxon>Bacilli</taxon>
        <taxon>Lactobacillales</taxon>
        <taxon>Streptococcaceae</taxon>
        <taxon>Streptococcus</taxon>
    </lineage>
</organism>
<sequence length="52" mass="5561">KGYDIFTPIAATDLGFEPGIPVIEAGSILFRIPAMSAPVFDNIILPAKQNMV</sequence>